<keyword evidence="3" id="KW-0975">Bacterial flagellum</keyword>
<evidence type="ECO:0000259" key="5">
    <source>
        <dbReference type="Pfam" id="PF12945"/>
    </source>
</evidence>
<evidence type="ECO:0000256" key="2">
    <source>
        <dbReference type="ARBA" id="ARBA00022741"/>
    </source>
</evidence>
<accession>A0A6N6N5U3</accession>
<keyword evidence="2" id="KW-0547">Nucleotide-binding</keyword>
<dbReference type="Gene3D" id="2.40.10.220">
    <property type="entry name" value="predicted glycosyltransferase like domains"/>
    <property type="match status" value="1"/>
</dbReference>
<dbReference type="GO" id="GO:0035438">
    <property type="term" value="F:cyclic-di-GMP binding"/>
    <property type="evidence" value="ECO:0007669"/>
    <property type="project" value="InterPro"/>
</dbReference>
<keyword evidence="6" id="KW-0969">Cilium</keyword>
<keyword evidence="7" id="KW-1185">Reference proteome</keyword>
<dbReference type="InterPro" id="IPR009926">
    <property type="entry name" value="T3SS_YcgR_PilZN"/>
</dbReference>
<keyword evidence="1" id="KW-0973">c-di-GMP</keyword>
<proteinExistence type="predicted"/>
<dbReference type="SUPFAM" id="SSF141371">
    <property type="entry name" value="PilZ domain-like"/>
    <property type="match status" value="2"/>
</dbReference>
<evidence type="ECO:0000259" key="4">
    <source>
        <dbReference type="Pfam" id="PF07238"/>
    </source>
</evidence>
<evidence type="ECO:0000313" key="7">
    <source>
        <dbReference type="Proteomes" id="UP000438699"/>
    </source>
</evidence>
<dbReference type="Proteomes" id="UP000438699">
    <property type="component" value="Unassembled WGS sequence"/>
</dbReference>
<name>A0A6N6N5U3_9BACT</name>
<dbReference type="EMBL" id="WAIE01000001">
    <property type="protein sequence ID" value="KAB1443434.1"/>
    <property type="molecule type" value="Genomic_DNA"/>
</dbReference>
<evidence type="ECO:0000256" key="3">
    <source>
        <dbReference type="ARBA" id="ARBA00023143"/>
    </source>
</evidence>
<gene>
    <name evidence="6" type="ORF">F8A88_04055</name>
</gene>
<organism evidence="6 7">
    <name type="scientific">Pseudodesulfovibrio senegalensis</name>
    <dbReference type="NCBI Taxonomy" id="1721087"/>
    <lineage>
        <taxon>Bacteria</taxon>
        <taxon>Pseudomonadati</taxon>
        <taxon>Thermodesulfobacteriota</taxon>
        <taxon>Desulfovibrionia</taxon>
        <taxon>Desulfovibrionales</taxon>
        <taxon>Desulfovibrionaceae</taxon>
    </lineage>
</organism>
<dbReference type="Pfam" id="PF07238">
    <property type="entry name" value="PilZ"/>
    <property type="match status" value="1"/>
</dbReference>
<evidence type="ECO:0000313" key="6">
    <source>
        <dbReference type="EMBL" id="KAB1443434.1"/>
    </source>
</evidence>
<keyword evidence="6" id="KW-0282">Flagellum</keyword>
<comment type="caution">
    <text evidence="6">The sequence shown here is derived from an EMBL/GenBank/DDBJ whole genome shotgun (WGS) entry which is preliminary data.</text>
</comment>
<dbReference type="InterPro" id="IPR012349">
    <property type="entry name" value="Split_barrel_FMN-bd"/>
</dbReference>
<feature type="domain" description="PilZ" evidence="4">
    <location>
        <begin position="128"/>
        <end position="229"/>
    </location>
</feature>
<feature type="domain" description="Type III secretion system flagellar brake protein YcgR PilZN" evidence="5">
    <location>
        <begin position="42"/>
        <end position="120"/>
    </location>
</feature>
<reference evidence="6 7" key="1">
    <citation type="journal article" date="2017" name="Int. J. Syst. Evol. Microbiol.">
        <title>Desulfovibrio senegalensis sp. nov., a mesophilic sulfate reducer isolated from marine sediment.</title>
        <authorList>
            <person name="Thioye A."/>
            <person name="Gam Z.B.A."/>
            <person name="Mbengue M."/>
            <person name="Cayol J.L."/>
            <person name="Joseph-Bartoli M."/>
            <person name="Toure-Kane C."/>
            <person name="Labat M."/>
        </authorList>
    </citation>
    <scope>NUCLEOTIDE SEQUENCE [LARGE SCALE GENOMIC DNA]</scope>
    <source>
        <strain evidence="6 7">DSM 101509</strain>
    </source>
</reference>
<dbReference type="Gene3D" id="2.30.110.10">
    <property type="entry name" value="Electron Transport, Fmn-binding Protein, Chain A"/>
    <property type="match status" value="1"/>
</dbReference>
<protein>
    <submittedName>
        <fullName evidence="6">Flagellar brake protein</fullName>
    </submittedName>
</protein>
<dbReference type="Pfam" id="PF12945">
    <property type="entry name" value="PilZNR"/>
    <property type="match status" value="1"/>
</dbReference>
<dbReference type="InterPro" id="IPR009875">
    <property type="entry name" value="PilZ_domain"/>
</dbReference>
<evidence type="ECO:0000256" key="1">
    <source>
        <dbReference type="ARBA" id="ARBA00022636"/>
    </source>
</evidence>
<keyword evidence="6" id="KW-0966">Cell projection</keyword>
<sequence>MLGICLAFWRARNWLTSSSWAAAWMFWENDVKSSFDIELYSKMILEFPEDRERMNCRFIGLMPDEYVVVRVPLVPGIRNRLEPDSPVELRFLEQGSLVGFRTEVIAYQATPFSLMFVRYPQRLDRHELRKEKRMECRLATLISKGDSQWKGVTVDISKGGCHCRLDAGTMEKPDLKKGDHVKGAFQFIDGESQPFRATIASIGKRDGLLTLGLSFPDDKSAPPEKLYAYLQGMAAMLG</sequence>
<dbReference type="AlphaFoldDB" id="A0A6N6N5U3"/>